<accession>A0ABN1GUY1</accession>
<evidence type="ECO:0000313" key="11">
    <source>
        <dbReference type="Proteomes" id="UP001500957"/>
    </source>
</evidence>
<keyword evidence="3" id="KW-0808">Transferase</keyword>
<dbReference type="Pfam" id="PF09594">
    <property type="entry name" value="GT87"/>
    <property type="match status" value="1"/>
</dbReference>
<evidence type="ECO:0000256" key="1">
    <source>
        <dbReference type="ARBA" id="ARBA00004651"/>
    </source>
</evidence>
<name>A0ABN1GUY1_9ACTN</name>
<feature type="transmembrane region" description="Helical" evidence="9">
    <location>
        <begin position="131"/>
        <end position="151"/>
    </location>
</feature>
<keyword evidence="4 9" id="KW-0812">Transmembrane</keyword>
<feature type="transmembrane region" description="Helical" evidence="9">
    <location>
        <begin position="171"/>
        <end position="189"/>
    </location>
</feature>
<feature type="transmembrane region" description="Helical" evidence="9">
    <location>
        <begin position="356"/>
        <end position="374"/>
    </location>
</feature>
<evidence type="ECO:0000256" key="6">
    <source>
        <dbReference type="ARBA" id="ARBA00023136"/>
    </source>
</evidence>
<keyword evidence="5 9" id="KW-1133">Transmembrane helix</keyword>
<comment type="similarity">
    <text evidence="7">Belongs to the glycosyltransferase 87 family.</text>
</comment>
<evidence type="ECO:0000256" key="2">
    <source>
        <dbReference type="ARBA" id="ARBA00022475"/>
    </source>
</evidence>
<feature type="region of interest" description="Disordered" evidence="8">
    <location>
        <begin position="424"/>
        <end position="451"/>
    </location>
</feature>
<evidence type="ECO:0000256" key="9">
    <source>
        <dbReference type="SAM" id="Phobius"/>
    </source>
</evidence>
<dbReference type="EMBL" id="BAAAHE010000017">
    <property type="protein sequence ID" value="GAA0620423.1"/>
    <property type="molecule type" value="Genomic_DNA"/>
</dbReference>
<dbReference type="RefSeq" id="WP_344604939.1">
    <property type="nucleotide sequence ID" value="NZ_BAAAHE010000017.1"/>
</dbReference>
<evidence type="ECO:0000256" key="5">
    <source>
        <dbReference type="ARBA" id="ARBA00022989"/>
    </source>
</evidence>
<feature type="transmembrane region" description="Helical" evidence="9">
    <location>
        <begin position="316"/>
        <end position="335"/>
    </location>
</feature>
<comment type="caution">
    <text evidence="10">The sequence shown here is derived from an EMBL/GenBank/DDBJ whole genome shotgun (WGS) entry which is preliminary data.</text>
</comment>
<feature type="transmembrane region" description="Helical" evidence="9">
    <location>
        <begin position="231"/>
        <end position="253"/>
    </location>
</feature>
<sequence length="451" mass="48895">MIRSGSEVLGGPAGRRRAPATGWWTPLRVLLALATVVLALGVLERADCRENAWSRNDGQQFVHACYSDIPHMYRERGLAEGAIPYVDTGDWQPLEYPVLSGLVMWVSAEFTSLIADGTADARAVRYYDVNAVLLGLAGLALVATTMLLAGRRRPWDAALVAASPLLALHGTINWDLIAVALATGALLAWARRRPGWCGVLLGLGIAAKLYPVVLLLPLALVCIRARRWRPLIWTVATTAVTWLAVNLPVMLAAPEGWRAFYEFNADRGADFGSFWYVLAQNGHGVGSLDVVSTALMVAAFAGIAILAFLAPQPPRLMQLAFLTVAAFLIFNKVWSPQYALWLLPLAALARPRWRDLAIWQAGEVIYFFAVWYYLLGGFDRGLPMDAYGVTVGLRLVCLLWLVAVVVRDILRPACDPVRADGVEDDPAAGWAATAPPVRPAPTATEPVGAPA</sequence>
<organism evidence="10 11">
    <name type="scientific">Sporichthya brevicatena</name>
    <dbReference type="NCBI Taxonomy" id="171442"/>
    <lineage>
        <taxon>Bacteria</taxon>
        <taxon>Bacillati</taxon>
        <taxon>Actinomycetota</taxon>
        <taxon>Actinomycetes</taxon>
        <taxon>Sporichthyales</taxon>
        <taxon>Sporichthyaceae</taxon>
        <taxon>Sporichthya</taxon>
    </lineage>
</organism>
<evidence type="ECO:0000313" key="10">
    <source>
        <dbReference type="EMBL" id="GAA0620423.1"/>
    </source>
</evidence>
<comment type="subcellular location">
    <subcellularLocation>
        <location evidence="1">Cell membrane</location>
        <topology evidence="1">Multi-pass membrane protein</topology>
    </subcellularLocation>
</comment>
<evidence type="ECO:0000256" key="8">
    <source>
        <dbReference type="SAM" id="MobiDB-lite"/>
    </source>
</evidence>
<reference evidence="10 11" key="1">
    <citation type="journal article" date="2019" name="Int. J. Syst. Evol. Microbiol.">
        <title>The Global Catalogue of Microorganisms (GCM) 10K type strain sequencing project: providing services to taxonomists for standard genome sequencing and annotation.</title>
        <authorList>
            <consortium name="The Broad Institute Genomics Platform"/>
            <consortium name="The Broad Institute Genome Sequencing Center for Infectious Disease"/>
            <person name="Wu L."/>
            <person name="Ma J."/>
        </authorList>
    </citation>
    <scope>NUCLEOTIDE SEQUENCE [LARGE SCALE GENOMIC DNA]</scope>
    <source>
        <strain evidence="10 11">JCM 10671</strain>
    </source>
</reference>
<feature type="transmembrane region" description="Helical" evidence="9">
    <location>
        <begin position="196"/>
        <end position="219"/>
    </location>
</feature>
<evidence type="ECO:0000256" key="3">
    <source>
        <dbReference type="ARBA" id="ARBA00022679"/>
    </source>
</evidence>
<feature type="transmembrane region" description="Helical" evidence="9">
    <location>
        <begin position="290"/>
        <end position="310"/>
    </location>
</feature>
<feature type="transmembrane region" description="Helical" evidence="9">
    <location>
        <begin position="23"/>
        <end position="43"/>
    </location>
</feature>
<keyword evidence="11" id="KW-1185">Reference proteome</keyword>
<protein>
    <submittedName>
        <fullName evidence="10">Glycosyltransferase 87 family protein</fullName>
    </submittedName>
</protein>
<keyword evidence="6 9" id="KW-0472">Membrane</keyword>
<feature type="compositionally biased region" description="Low complexity" evidence="8">
    <location>
        <begin position="431"/>
        <end position="451"/>
    </location>
</feature>
<dbReference type="Proteomes" id="UP001500957">
    <property type="component" value="Unassembled WGS sequence"/>
</dbReference>
<feature type="transmembrane region" description="Helical" evidence="9">
    <location>
        <begin position="386"/>
        <end position="406"/>
    </location>
</feature>
<gene>
    <name evidence="10" type="ORF">GCM10009547_23780</name>
</gene>
<proteinExistence type="inferred from homology"/>
<keyword evidence="2" id="KW-1003">Cell membrane</keyword>
<dbReference type="PIRSF" id="PIRSF010361">
    <property type="entry name" value="UCP010361"/>
    <property type="match status" value="1"/>
</dbReference>
<evidence type="ECO:0000256" key="4">
    <source>
        <dbReference type="ARBA" id="ARBA00022692"/>
    </source>
</evidence>
<dbReference type="InterPro" id="IPR016570">
    <property type="entry name" value="UCP010361"/>
</dbReference>
<evidence type="ECO:0000256" key="7">
    <source>
        <dbReference type="ARBA" id="ARBA00024033"/>
    </source>
</evidence>
<dbReference type="InterPro" id="IPR018584">
    <property type="entry name" value="GT87"/>
</dbReference>